<protein>
    <submittedName>
        <fullName evidence="2">Glycosyltransferase family 2 protein</fullName>
    </submittedName>
</protein>
<dbReference type="Gene3D" id="3.90.550.10">
    <property type="entry name" value="Spore Coat Polysaccharide Biosynthesis Protein SpsA, Chain A"/>
    <property type="match status" value="1"/>
</dbReference>
<dbReference type="InterPro" id="IPR050256">
    <property type="entry name" value="Glycosyltransferase_2"/>
</dbReference>
<feature type="domain" description="Glycosyltransferase 2-like" evidence="1">
    <location>
        <begin position="8"/>
        <end position="164"/>
    </location>
</feature>
<proteinExistence type="predicted"/>
<dbReference type="PANTHER" id="PTHR48090:SF7">
    <property type="entry name" value="RFBJ PROTEIN"/>
    <property type="match status" value="1"/>
</dbReference>
<dbReference type="AlphaFoldDB" id="A0A7C4XUY9"/>
<organism evidence="2">
    <name type="scientific">candidate division WWE3 bacterium</name>
    <dbReference type="NCBI Taxonomy" id="2053526"/>
    <lineage>
        <taxon>Bacteria</taxon>
        <taxon>Katanobacteria</taxon>
    </lineage>
</organism>
<dbReference type="PANTHER" id="PTHR48090">
    <property type="entry name" value="UNDECAPRENYL-PHOSPHATE 4-DEOXY-4-FORMAMIDO-L-ARABINOSE TRANSFERASE-RELATED"/>
    <property type="match status" value="1"/>
</dbReference>
<name>A0A7C4XUY9_UNCKA</name>
<dbReference type="InterPro" id="IPR001173">
    <property type="entry name" value="Glyco_trans_2-like"/>
</dbReference>
<dbReference type="CDD" id="cd04179">
    <property type="entry name" value="DPM_DPG-synthase_like"/>
    <property type="match status" value="1"/>
</dbReference>
<reference evidence="2" key="1">
    <citation type="journal article" date="2020" name="mSystems">
        <title>Genome- and Community-Level Interaction Insights into Carbon Utilization and Element Cycling Functions of Hydrothermarchaeota in Hydrothermal Sediment.</title>
        <authorList>
            <person name="Zhou Z."/>
            <person name="Liu Y."/>
            <person name="Xu W."/>
            <person name="Pan J."/>
            <person name="Luo Z.H."/>
            <person name="Li M."/>
        </authorList>
    </citation>
    <scope>NUCLEOTIDE SEQUENCE [LARGE SCALE GENOMIC DNA]</scope>
    <source>
        <strain evidence="2">SpSt-417</strain>
    </source>
</reference>
<sequence>MVNGKKITVVIPCRNEEKIIAQTIKNVPDYVDEIIVVDNGSTDNTVAAAKAAGARVLTDKRTQNGIGYGYAIMKGLYYSTGDIIFTMDGDDTYPSYQIRGIVDYMDFNNLDFVTCCRIPLKHTKAISRIRRFGIHVLNFEVFLLYGVSLRDILTGMWVMRREIVPMLDLRMGDWNLSPEVKISAFTNPKIKFDEYHIDHFERGQEPSKQSIWRTGMSHLLYILKRRFTQDINYRVRSDLRVTERSSDQ</sequence>
<comment type="caution">
    <text evidence="2">The sequence shown here is derived from an EMBL/GenBank/DDBJ whole genome shotgun (WGS) entry which is preliminary data.</text>
</comment>
<accession>A0A7C4XUY9</accession>
<dbReference type="Pfam" id="PF00535">
    <property type="entry name" value="Glycos_transf_2"/>
    <property type="match status" value="1"/>
</dbReference>
<dbReference type="GO" id="GO:0016740">
    <property type="term" value="F:transferase activity"/>
    <property type="evidence" value="ECO:0007669"/>
    <property type="project" value="UniProtKB-KW"/>
</dbReference>
<dbReference type="EMBL" id="DSRT01000053">
    <property type="protein sequence ID" value="HGW29482.1"/>
    <property type="molecule type" value="Genomic_DNA"/>
</dbReference>
<keyword evidence="2" id="KW-0808">Transferase</keyword>
<gene>
    <name evidence="2" type="ORF">ENR63_00975</name>
</gene>
<evidence type="ECO:0000259" key="1">
    <source>
        <dbReference type="Pfam" id="PF00535"/>
    </source>
</evidence>
<evidence type="ECO:0000313" key="2">
    <source>
        <dbReference type="EMBL" id="HGW29482.1"/>
    </source>
</evidence>
<dbReference type="InterPro" id="IPR029044">
    <property type="entry name" value="Nucleotide-diphossugar_trans"/>
</dbReference>
<dbReference type="SUPFAM" id="SSF53448">
    <property type="entry name" value="Nucleotide-diphospho-sugar transferases"/>
    <property type="match status" value="1"/>
</dbReference>